<dbReference type="Pfam" id="PF26082">
    <property type="entry name" value="zf-C2H2_AcuF"/>
    <property type="match status" value="1"/>
</dbReference>
<feature type="region of interest" description="Disordered" evidence="1">
    <location>
        <begin position="144"/>
        <end position="190"/>
    </location>
</feature>
<feature type="domain" description="C2H2-type" evidence="2">
    <location>
        <begin position="984"/>
        <end position="1007"/>
    </location>
</feature>
<keyword evidence="4" id="KW-1185">Reference proteome</keyword>
<feature type="compositionally biased region" description="Basic residues" evidence="1">
    <location>
        <begin position="614"/>
        <end position="626"/>
    </location>
</feature>
<feature type="compositionally biased region" description="Acidic residues" evidence="1">
    <location>
        <begin position="458"/>
        <end position="470"/>
    </location>
</feature>
<dbReference type="InterPro" id="IPR013087">
    <property type="entry name" value="Znf_C2H2_type"/>
</dbReference>
<feature type="region of interest" description="Disordered" evidence="1">
    <location>
        <begin position="350"/>
        <end position="370"/>
    </location>
</feature>
<dbReference type="PANTHER" id="PTHR35391">
    <property type="entry name" value="C2H2-TYPE DOMAIN-CONTAINING PROTEIN-RELATED"/>
    <property type="match status" value="1"/>
</dbReference>
<feature type="compositionally biased region" description="Acidic residues" evidence="1">
    <location>
        <begin position="768"/>
        <end position="777"/>
    </location>
</feature>
<sequence>MSSMTSSAPVDNSSHSFAAFRTQNFDDPFLTHPSGGLDDQLLAAGAGADHDLAADHFNHHHHQQALDEQSTYASKGYPVADPAETSNDSLLHPTCTYHSGNQISPASHPEFFTPSDYAENGHSDLSSFTSPGIDTPFFLEAEFGPIPEFDNQGPSSAPSQDLQPQQQLLPETNNDKLGGNAESLPGALTTNTSSQLLSPVLTNTPSPPEQAQHAVEVDMFDRQNTDYRPTRRDTPARRDQYRPTLMTSPDSGSLSVNSASQPEQHPPSPIVRVSTFTRGDSPSRADNVLGPNSAKRGRSGLSATHLAPEIDDDYDYDDDEDDDYAAPVYTHVRSISVPVATLRANDGSWLPHGVTGQRGLDPMSRDNGYSLSPNEILERQKLDEKNADVEQWLSRSEASSEVEDNTSRFRSHRRKISVKNRRRAKSTGDPAYGRGNVYNHIDDSKIPGPGVLLHEDSGPDDDDGDDEGDDDHSSTTSVDVPESPPAAVNVNSAVSSTEYFPPFEEPEQEPENLEPLPRQFIRARPWQDQLRNPNFGGMKHQPENSNAAMVRFMRRAQNIETASRKATWGTRGLSDSEVDSVIGPGGTFESLRLGRTRKSDKPDRRNSFLDHASKFIHKRSNSTAKRKLSEAAKQQSSTESVDKVKPSEPRDSTSSLLPTPTRKLSFTRSPKSPLNTGDAVLAMTGQIAAVGGGGPVRVSSPVSGPSPWSHFRRRSRSRSDLPKTSKNGGLLELMTNFGGPPVPTLASPLQDKALMPSAESPKAAHHDDDDDDDEEDEVVGDKGIIMDFPVRLDPIVPTFEGFKAHILQLNPRLQPALVDRIASEQIRRYKKLVENKVKHAIAVSKGSCASAGHCFAQGGEAKMLPPRISAKDPESTYAQFQIPGVGGSDEYLSNFADGTVTAALFPAGVPLPPVRRLPAEFECSLCFKVKKFHKPSDWTKHVHEDVQPFTCTFPNCTEPKSFKRKADWVRHESERHRQLEWWTCNMADCSHTCYRKDNFVQHLVREHKMPEPKVKTGKSRGSNSSKAASNAGRQGHDEQAVEQVWQLVEECRHVTNKQPKDEACRFCGNICNSWKKLTVHMAKHMEQIALPVLELARQRVVSPDTVISPVERVNPAQQSQYNSSNNSNMISPMNQQLGGVVGAGPAAMSPYSTAAALSMPQNVTSAAMGQQQPMLSASPPDLGSYAFADPPLLSGNLQMHNPLGFMVPGPNRRAGLSPEAAASTYAVQSAYSQSNSPSLRANGVYPNAPQAPQQQFGPQISAATYPPPFNALRGQQDVTVSMSNTTQAAVQPSTPFNLTIPSVPQQATTYDSQPQVYASPVENLTFMYGGAASTTGQQAGAVNNQPTGGYTYPPAPDVGMGGYSMATTSNNTNGEAVGQGSNGYMHAHGVGQYQQYQNQ</sequence>
<dbReference type="Proteomes" id="UP000224634">
    <property type="component" value="Unassembled WGS sequence"/>
</dbReference>
<feature type="compositionally biased region" description="Low complexity" evidence="1">
    <location>
        <begin position="154"/>
        <end position="170"/>
    </location>
</feature>
<dbReference type="SMART" id="SM00355">
    <property type="entry name" value="ZnF_C2H2"/>
    <property type="match status" value="3"/>
</dbReference>
<feature type="compositionally biased region" description="Basic residues" evidence="1">
    <location>
        <begin position="409"/>
        <end position="425"/>
    </location>
</feature>
<dbReference type="InterPro" id="IPR058925">
    <property type="entry name" value="zf-C2H2_AcuF"/>
</dbReference>
<reference evidence="3 4" key="1">
    <citation type="submission" date="2017-10" db="EMBL/GenBank/DDBJ databases">
        <title>Comparative genomics in systemic dimorphic fungi from Ajellomycetaceae.</title>
        <authorList>
            <person name="Munoz J.F."/>
            <person name="Mcewen J.G."/>
            <person name="Clay O.K."/>
            <person name="Cuomo C.A."/>
        </authorList>
    </citation>
    <scope>NUCLEOTIDE SEQUENCE [LARGE SCALE GENOMIC DNA]</scope>
    <source>
        <strain evidence="3 4">UAMH7299</strain>
    </source>
</reference>
<feature type="compositionally biased region" description="Basic and acidic residues" evidence="1">
    <location>
        <begin position="216"/>
        <end position="241"/>
    </location>
</feature>
<feature type="compositionally biased region" description="Polar residues" evidence="1">
    <location>
        <begin position="652"/>
        <end position="675"/>
    </location>
</feature>
<dbReference type="EMBL" id="PDNA01000057">
    <property type="protein sequence ID" value="PGH18479.1"/>
    <property type="molecule type" value="Genomic_DNA"/>
</dbReference>
<dbReference type="OrthoDB" id="5315052at2759"/>
<feature type="region of interest" description="Disordered" evidence="1">
    <location>
        <begin position="393"/>
        <end position="513"/>
    </location>
</feature>
<evidence type="ECO:0000259" key="2">
    <source>
        <dbReference type="PROSITE" id="PS00028"/>
    </source>
</evidence>
<feature type="region of interest" description="Disordered" evidence="1">
    <location>
        <begin position="216"/>
        <end position="313"/>
    </location>
</feature>
<protein>
    <recommendedName>
        <fullName evidence="2">C2H2-type domain-containing protein</fullName>
    </recommendedName>
</protein>
<evidence type="ECO:0000313" key="4">
    <source>
        <dbReference type="Proteomes" id="UP000224634"/>
    </source>
</evidence>
<feature type="compositionally biased region" description="Polar residues" evidence="1">
    <location>
        <begin position="245"/>
        <end position="263"/>
    </location>
</feature>
<feature type="compositionally biased region" description="Basic and acidic residues" evidence="1">
    <location>
        <begin position="640"/>
        <end position="651"/>
    </location>
</feature>
<feature type="region of interest" description="Disordered" evidence="1">
    <location>
        <begin position="1008"/>
        <end position="1039"/>
    </location>
</feature>
<dbReference type="PROSITE" id="PS00028">
    <property type="entry name" value="ZINC_FINGER_C2H2_1"/>
    <property type="match status" value="1"/>
</dbReference>
<evidence type="ECO:0000313" key="3">
    <source>
        <dbReference type="EMBL" id="PGH18479.1"/>
    </source>
</evidence>
<feature type="region of interest" description="Disordered" evidence="1">
    <location>
        <begin position="568"/>
        <end position="677"/>
    </location>
</feature>
<name>A0A2B7YBL0_POLH7</name>
<feature type="compositionally biased region" description="Basic and acidic residues" evidence="1">
    <location>
        <begin position="597"/>
        <end position="613"/>
    </location>
</feature>
<feature type="compositionally biased region" description="Low complexity" evidence="1">
    <location>
        <begin position="1019"/>
        <end position="1033"/>
    </location>
</feature>
<proteinExistence type="predicted"/>
<feature type="compositionally biased region" description="Low complexity" evidence="1">
    <location>
        <begin position="696"/>
        <end position="707"/>
    </location>
</feature>
<feature type="region of interest" description="Disordered" evidence="1">
    <location>
        <begin position="692"/>
        <end position="777"/>
    </location>
</feature>
<organism evidence="3 4">
    <name type="scientific">Polytolypa hystricis (strain UAMH7299)</name>
    <dbReference type="NCBI Taxonomy" id="1447883"/>
    <lineage>
        <taxon>Eukaryota</taxon>
        <taxon>Fungi</taxon>
        <taxon>Dikarya</taxon>
        <taxon>Ascomycota</taxon>
        <taxon>Pezizomycotina</taxon>
        <taxon>Eurotiomycetes</taxon>
        <taxon>Eurotiomycetidae</taxon>
        <taxon>Onygenales</taxon>
        <taxon>Onygenales incertae sedis</taxon>
        <taxon>Polytolypa</taxon>
    </lineage>
</organism>
<accession>A0A2B7YBL0</accession>
<gene>
    <name evidence="3" type="ORF">AJ80_04449</name>
</gene>
<dbReference type="STRING" id="1447883.A0A2B7YBL0"/>
<comment type="caution">
    <text evidence="3">The sequence shown here is derived from an EMBL/GenBank/DDBJ whole genome shotgun (WGS) entry which is preliminary data.</text>
</comment>
<evidence type="ECO:0000256" key="1">
    <source>
        <dbReference type="SAM" id="MobiDB-lite"/>
    </source>
</evidence>
<dbReference type="PANTHER" id="PTHR35391:SF3">
    <property type="entry name" value="FINGER DOMAIN PROTEIN, PUTATIVE (AFU_ORTHOLOGUE AFUA_8G04300)-RELATED"/>
    <property type="match status" value="1"/>
</dbReference>
<feature type="compositionally biased region" description="Polar residues" evidence="1">
    <location>
        <begin position="489"/>
        <end position="498"/>
    </location>
</feature>